<dbReference type="PANTHER" id="PTHR19375">
    <property type="entry name" value="HEAT SHOCK PROTEIN 70KDA"/>
    <property type="match status" value="1"/>
</dbReference>
<dbReference type="GO" id="GO:0005524">
    <property type="term" value="F:ATP binding"/>
    <property type="evidence" value="ECO:0007669"/>
    <property type="project" value="UniProtKB-KW"/>
</dbReference>
<comment type="caution">
    <text evidence="4">The sequence shown here is derived from an EMBL/GenBank/DDBJ whole genome shotgun (WGS) entry which is preliminary data.</text>
</comment>
<dbReference type="GO" id="GO:0140662">
    <property type="term" value="F:ATP-dependent protein folding chaperone"/>
    <property type="evidence" value="ECO:0007669"/>
    <property type="project" value="InterPro"/>
</dbReference>
<accession>A0A9D4HY43</accession>
<dbReference type="InterPro" id="IPR013126">
    <property type="entry name" value="Hsp_70_fam"/>
</dbReference>
<evidence type="ECO:0000256" key="1">
    <source>
        <dbReference type="ARBA" id="ARBA00007381"/>
    </source>
</evidence>
<proteinExistence type="inferred from homology"/>
<keyword evidence="2" id="KW-0547">Nucleotide-binding</keyword>
<evidence type="ECO:0000313" key="4">
    <source>
        <dbReference type="EMBL" id="KAH3739675.1"/>
    </source>
</evidence>
<gene>
    <name evidence="4" type="ORF">DPMN_046330</name>
</gene>
<dbReference type="EMBL" id="JAIWYP010000011">
    <property type="protein sequence ID" value="KAH3739675.1"/>
    <property type="molecule type" value="Genomic_DNA"/>
</dbReference>
<keyword evidence="5" id="KW-1185">Reference proteome</keyword>
<keyword evidence="3" id="KW-0067">ATP-binding</keyword>
<dbReference type="InterPro" id="IPR029047">
    <property type="entry name" value="HSP70_peptide-bd_sf"/>
</dbReference>
<evidence type="ECO:0000256" key="3">
    <source>
        <dbReference type="ARBA" id="ARBA00022840"/>
    </source>
</evidence>
<evidence type="ECO:0008006" key="6">
    <source>
        <dbReference type="Google" id="ProtNLM"/>
    </source>
</evidence>
<evidence type="ECO:0000256" key="2">
    <source>
        <dbReference type="ARBA" id="ARBA00022741"/>
    </source>
</evidence>
<dbReference type="Pfam" id="PF00012">
    <property type="entry name" value="HSP70"/>
    <property type="match status" value="1"/>
</dbReference>
<reference evidence="4" key="2">
    <citation type="submission" date="2020-11" db="EMBL/GenBank/DDBJ databases">
        <authorList>
            <person name="McCartney M.A."/>
            <person name="Auch B."/>
            <person name="Kono T."/>
            <person name="Mallez S."/>
            <person name="Becker A."/>
            <person name="Gohl D.M."/>
            <person name="Silverstein K.A.T."/>
            <person name="Koren S."/>
            <person name="Bechman K.B."/>
            <person name="Herman A."/>
            <person name="Abrahante J.E."/>
            <person name="Garbe J."/>
        </authorList>
    </citation>
    <scope>NUCLEOTIDE SEQUENCE</scope>
    <source>
        <strain evidence="4">Duluth1</strain>
        <tissue evidence="4">Whole animal</tissue>
    </source>
</reference>
<evidence type="ECO:0000313" key="5">
    <source>
        <dbReference type="Proteomes" id="UP000828390"/>
    </source>
</evidence>
<protein>
    <recommendedName>
        <fullName evidence="6">Heat shock protein 70</fullName>
    </recommendedName>
</protein>
<dbReference type="AlphaFoldDB" id="A0A9D4HY43"/>
<dbReference type="Proteomes" id="UP000828390">
    <property type="component" value="Unassembled WGS sequence"/>
</dbReference>
<name>A0A9D4HY43_DREPO</name>
<reference evidence="4" key="1">
    <citation type="journal article" date="2019" name="bioRxiv">
        <title>The Genome of the Zebra Mussel, Dreissena polymorpha: A Resource for Invasive Species Research.</title>
        <authorList>
            <person name="McCartney M.A."/>
            <person name="Auch B."/>
            <person name="Kono T."/>
            <person name="Mallez S."/>
            <person name="Zhang Y."/>
            <person name="Obille A."/>
            <person name="Becker A."/>
            <person name="Abrahante J.E."/>
            <person name="Garbe J."/>
            <person name="Badalamenti J.P."/>
            <person name="Herman A."/>
            <person name="Mangelson H."/>
            <person name="Liachko I."/>
            <person name="Sullivan S."/>
            <person name="Sone E.D."/>
            <person name="Koren S."/>
            <person name="Silverstein K.A.T."/>
            <person name="Beckman K.B."/>
            <person name="Gohl D.M."/>
        </authorList>
    </citation>
    <scope>NUCLEOTIDE SEQUENCE</scope>
    <source>
        <strain evidence="4">Duluth1</strain>
        <tissue evidence="4">Whole animal</tissue>
    </source>
</reference>
<comment type="similarity">
    <text evidence="1">Belongs to the heat shock protein 70 family.</text>
</comment>
<dbReference type="Gene3D" id="2.60.34.10">
    <property type="entry name" value="Substrate Binding Domain Of DNAk, Chain A, domain 1"/>
    <property type="match status" value="1"/>
</dbReference>
<dbReference type="SUPFAM" id="SSF100920">
    <property type="entry name" value="Heat shock protein 70kD (HSP70), peptide-binding domain"/>
    <property type="match status" value="1"/>
</dbReference>
<sequence length="97" mass="10382">MNGGVLAGDVTDILLHYVTPFSLGIETMGGIISRLINRNTTIPTKISQVYSTAAEGQTTVEIMVVQGESKIATHNKLLGQFMLSGIPPMPRGVLQIE</sequence>
<organism evidence="4 5">
    <name type="scientific">Dreissena polymorpha</name>
    <name type="common">Zebra mussel</name>
    <name type="synonym">Mytilus polymorpha</name>
    <dbReference type="NCBI Taxonomy" id="45954"/>
    <lineage>
        <taxon>Eukaryota</taxon>
        <taxon>Metazoa</taxon>
        <taxon>Spiralia</taxon>
        <taxon>Lophotrochozoa</taxon>
        <taxon>Mollusca</taxon>
        <taxon>Bivalvia</taxon>
        <taxon>Autobranchia</taxon>
        <taxon>Heteroconchia</taxon>
        <taxon>Euheterodonta</taxon>
        <taxon>Imparidentia</taxon>
        <taxon>Neoheterodontei</taxon>
        <taxon>Myida</taxon>
        <taxon>Dreissenoidea</taxon>
        <taxon>Dreissenidae</taxon>
        <taxon>Dreissena</taxon>
    </lineage>
</organism>